<dbReference type="GO" id="GO:0032259">
    <property type="term" value="P:methylation"/>
    <property type="evidence" value="ECO:0007669"/>
    <property type="project" value="UniProtKB-KW"/>
</dbReference>
<dbReference type="InterPro" id="IPR016035">
    <property type="entry name" value="Acyl_Trfase/lysoPLipase"/>
</dbReference>
<evidence type="ECO:0000313" key="13">
    <source>
        <dbReference type="Proteomes" id="UP001251528"/>
    </source>
</evidence>
<dbReference type="InterPro" id="IPR020841">
    <property type="entry name" value="PKS_Beta-ketoAc_synthase_dom"/>
</dbReference>
<dbReference type="InterPro" id="IPR006162">
    <property type="entry name" value="Ppantetheine_attach_site"/>
</dbReference>
<keyword evidence="13" id="KW-1185">Reference proteome</keyword>
<evidence type="ECO:0000256" key="4">
    <source>
        <dbReference type="ARBA" id="ARBA00022679"/>
    </source>
</evidence>
<dbReference type="PANTHER" id="PTHR45681:SF6">
    <property type="entry name" value="POLYKETIDE SYNTHASE 37"/>
    <property type="match status" value="1"/>
</dbReference>
<dbReference type="SUPFAM" id="SSF53335">
    <property type="entry name" value="S-adenosyl-L-methionine-dependent methyltransferases"/>
    <property type="match status" value="1"/>
</dbReference>
<evidence type="ECO:0000259" key="11">
    <source>
        <dbReference type="PROSITE" id="PS52019"/>
    </source>
</evidence>
<dbReference type="SUPFAM" id="SSF52151">
    <property type="entry name" value="FabD/lysophospholipase-like"/>
    <property type="match status" value="1"/>
</dbReference>
<evidence type="ECO:0008006" key="14">
    <source>
        <dbReference type="Google" id="ProtNLM"/>
    </source>
</evidence>
<dbReference type="InterPro" id="IPR041068">
    <property type="entry name" value="HTH_51"/>
</dbReference>
<dbReference type="Gene3D" id="1.10.1200.10">
    <property type="entry name" value="ACP-like"/>
    <property type="match status" value="1"/>
</dbReference>
<dbReference type="GO" id="GO:0008168">
    <property type="term" value="F:methyltransferase activity"/>
    <property type="evidence" value="ECO:0007669"/>
    <property type="project" value="UniProtKB-KW"/>
</dbReference>
<dbReference type="Proteomes" id="UP001251528">
    <property type="component" value="Unassembled WGS sequence"/>
</dbReference>
<dbReference type="Gene3D" id="3.40.50.150">
    <property type="entry name" value="Vaccinia Virus protein VP39"/>
    <property type="match status" value="1"/>
</dbReference>
<dbReference type="InterPro" id="IPR014031">
    <property type="entry name" value="Ketoacyl_synth_C"/>
</dbReference>
<accession>A0AAJ0CG37</accession>
<dbReference type="PROSITE" id="PS00012">
    <property type="entry name" value="PHOSPHOPANTETHEINE"/>
    <property type="match status" value="1"/>
</dbReference>
<comment type="caution">
    <text evidence="12">The sequence shown here is derived from an EMBL/GenBank/DDBJ whole genome shotgun (WGS) entry which is preliminary data.</text>
</comment>
<dbReference type="SMART" id="SM00827">
    <property type="entry name" value="PKS_AT"/>
    <property type="match status" value="1"/>
</dbReference>
<dbReference type="GO" id="GO:0006508">
    <property type="term" value="P:proteolysis"/>
    <property type="evidence" value="ECO:0007669"/>
    <property type="project" value="InterPro"/>
</dbReference>
<dbReference type="Pfam" id="PF18558">
    <property type="entry name" value="HTH_51"/>
    <property type="match status" value="1"/>
</dbReference>
<dbReference type="InterPro" id="IPR009081">
    <property type="entry name" value="PP-bd_ACP"/>
</dbReference>
<feature type="region of interest" description="Disordered" evidence="8">
    <location>
        <begin position="968"/>
        <end position="1018"/>
    </location>
</feature>
<dbReference type="PANTHER" id="PTHR45681">
    <property type="entry name" value="POLYKETIDE SYNTHASE 44-RELATED"/>
    <property type="match status" value="1"/>
</dbReference>
<organism evidence="12 13">
    <name type="scientific">Conoideocrella luteorostrata</name>
    <dbReference type="NCBI Taxonomy" id="1105319"/>
    <lineage>
        <taxon>Eukaryota</taxon>
        <taxon>Fungi</taxon>
        <taxon>Dikarya</taxon>
        <taxon>Ascomycota</taxon>
        <taxon>Pezizomycotina</taxon>
        <taxon>Sordariomycetes</taxon>
        <taxon>Hypocreomycetidae</taxon>
        <taxon>Hypocreales</taxon>
        <taxon>Clavicipitaceae</taxon>
        <taxon>Conoideocrella</taxon>
    </lineage>
</organism>
<keyword evidence="5" id="KW-0511">Multifunctional enzyme</keyword>
<evidence type="ECO:0000256" key="7">
    <source>
        <dbReference type="PROSITE-ProRule" id="PRU01363"/>
    </source>
</evidence>
<dbReference type="InterPro" id="IPR016039">
    <property type="entry name" value="Thiolase-like"/>
</dbReference>
<dbReference type="Gene3D" id="3.30.70.3290">
    <property type="match status" value="1"/>
</dbReference>
<evidence type="ECO:0000256" key="5">
    <source>
        <dbReference type="ARBA" id="ARBA00023268"/>
    </source>
</evidence>
<sequence length="1905" mass="212065">MTDGDNVLRVIAASAVNQSSNCVSITVPHSESQSQLYTRIANQAGVAPDKLTFVEAHGTGTPVGDPIEMQSIKQVFGGPTRSRDLIVSSVKGNIGHLEGSSGVVALIKALLQMQYRTACLQASFNSLNPKIQNVALDRILVPTRNQKISDELITACVNNYGAAGSNAALILIEAPPKQQQRYLEDQDKGAAPSKYPIQISAATNKSLLDYCWALENFLVSRAPLDDRFVDIAFSLARQQNQELSQMMTASCRNITELRDSLKKHINGQESPKLRRKENPLVLCFGGQVGQQVALSERFWKHNALFRHHLDLCDQTLRSLDYPGLYPAIFQTSSIDNVVVLQSAIFSTQYACAKSWMDSGLRIDGLVGHSLGQFAALCISGILSLRDGLRLVAGRAALMKDYWGAEPGTMTAVEADRPTIDDLMEKVATAHSDCYLEIACHNGPTSHVIVGNGSSSDRLDAEIIRGCTKYKRLQVSHGFHSKFTDSIIAPLTQLASTLEISEPKIFLETCTETRSWSSATPQLIAAHTRDPVFFGEAIQRLQDRLGQCTFLEGGFDSSIISMVRRVLGSSNSRNHSFVPLGLKRTESLGNLADTTIQLWDQGHQVQFWDFHHLQARKIDIIRLPSYQFEKHRHWMPLKRNQSSQPATAAASLPIQPILPPTLISLQSNIDDEAREIVLDINQNSQVYQDLVEGHMTLGLAELPASAYVELVLRAWQLSHNEPITAFMSIRDFNLHVPLGSANGRKIELYISRDEKRAWKVTSKTSEADARVTHASGTFPPCDGGSHVTDFKRYERLIRLENFNKIVNDVESTSVKGSMVYKLFSELTEYAEYFRNVKSISSSKMHILGQVESRQPPPTSFRNSLSMPHLMDSFMQVASFYWNFIWEQKSQGDAFRLSAIDGIQFIPEALTASCHSWNVLSLVFFEDEIMSCDTFVYDAVTGKVLVAILGIVHTRTPLIPIAHVPSLLTECGTETQPPPTPATKPRPPPETKLSSPGAVGTTEKEKKLTQEFAPPASATEQISAKQQRLYIFEDVSNIMEKIADISRKDVKGSASVEDLGIDSLMMMEVVAELEAFFKLELPLEDLMELTDVDSLVDYLNVNLHGDNLLSMDNQTPCSFKPDTKALSASSLTKTPMSSSPCSSSGAEFPSLANSEPRKNPEDMSLLVAQGVFESVRFLIENEFEVTGFTGFWKNVYPDQATLVETYIIETFRSLGCNLGTLMTGQELPPLQSVLPSHSRLVNQMYNILVEGGFIERRGGDTLVRTAKELKSPTSAAMLLEKMLRDHPQHSAEMKLLDISASRLTDTLTGKLDQLQLLFANKANREIMAEVYGQAPMCLATTRLLADFISKSLLASRRNETFRLIEIGAGTGGTAKYLVNYLAKQYIRFEYTFTDISSALVSQAKRVFSEKEMMRFTTLDCDEIPPAEMCHHFDVVIATNCIHATHNAASSTKNIAKLLRKDGFVALCEFTRGVYWFDLVYGLLEGWWKFSDGRQHALADQWFWNDALRRAGFRHVSWTDGNSQEAQTMRVICGFLSDAVDDAFIPYSRNVVKRAGIFSETFTWKTIGNTKLKGDVYFPKEPDDPGVERPVALMIHGGGHVLFGRRDIPMKHVRKLLKRGFLPVSVDYRLCPEINLYDGPVTDCCDALQWVRETLPMMQLGGPRVRIKQGTVLALGWSSGGHLAMVLGYMAKARGIAPPDVILPFYSPSDLESSFWNEPNYPNAAEEPPQVIWGELDCIEREPILDYAPTSNKAASGLSLTIKDNRARLILHMNWTAQSVPVLIHGLPRRDDVQPGDTTDWKRLPPPPVDKVRQCSPYWHIAQGTYKTPTFMVHGNIDDWIPYQMTEKTVEQLKTQGVPCGIIIADQCGHAFDMFPREDQLGRGWDAIEAAYDFACDQLGMKKDVLGE</sequence>
<evidence type="ECO:0000256" key="6">
    <source>
        <dbReference type="ARBA" id="ARBA00023315"/>
    </source>
</evidence>
<feature type="compositionally biased region" description="Pro residues" evidence="8">
    <location>
        <begin position="974"/>
        <end position="988"/>
    </location>
</feature>
<evidence type="ECO:0000256" key="2">
    <source>
        <dbReference type="ARBA" id="ARBA00022450"/>
    </source>
</evidence>
<dbReference type="InterPro" id="IPR049900">
    <property type="entry name" value="PKS_mFAS_DH"/>
</dbReference>
<dbReference type="Pfam" id="PF08242">
    <property type="entry name" value="Methyltransf_12"/>
    <property type="match status" value="1"/>
</dbReference>
<dbReference type="EMBL" id="JASWJB010000489">
    <property type="protein sequence ID" value="KAK2590091.1"/>
    <property type="molecule type" value="Genomic_DNA"/>
</dbReference>
<dbReference type="Pfam" id="PF00550">
    <property type="entry name" value="PP-binding"/>
    <property type="match status" value="1"/>
</dbReference>
<dbReference type="InterPro" id="IPR001227">
    <property type="entry name" value="Ac_transferase_dom_sf"/>
</dbReference>
<dbReference type="PROSITE" id="PS52004">
    <property type="entry name" value="KS3_2"/>
    <property type="match status" value="1"/>
</dbReference>
<feature type="active site" description="Proton acceptor; for dehydratase activity" evidence="7">
    <location>
        <position position="693"/>
    </location>
</feature>
<name>A0AAJ0CG37_9HYPO</name>
<dbReference type="CDD" id="cd00833">
    <property type="entry name" value="PKS"/>
    <property type="match status" value="1"/>
</dbReference>
<dbReference type="SUPFAM" id="SSF47336">
    <property type="entry name" value="ACP-like"/>
    <property type="match status" value="1"/>
</dbReference>
<feature type="region of interest" description="Disordered" evidence="8">
    <location>
        <begin position="1128"/>
        <end position="1155"/>
    </location>
</feature>
<proteinExistence type="predicted"/>
<evidence type="ECO:0000256" key="8">
    <source>
        <dbReference type="SAM" id="MobiDB-lite"/>
    </source>
</evidence>
<dbReference type="InterPro" id="IPR042104">
    <property type="entry name" value="PKS_dehydratase_sf"/>
</dbReference>
<feature type="region of interest" description="C-terminal hotdog fold" evidence="7">
    <location>
        <begin position="810"/>
        <end position="960"/>
    </location>
</feature>
<dbReference type="InterPro" id="IPR013217">
    <property type="entry name" value="Methyltransf_12"/>
</dbReference>
<gene>
    <name evidence="12" type="ORF">QQS21_012231</name>
</gene>
<dbReference type="PROSITE" id="PS50075">
    <property type="entry name" value="CARRIER"/>
    <property type="match status" value="1"/>
</dbReference>
<feature type="active site" description="Proton donor; for dehydratase activity" evidence="7">
    <location>
        <position position="870"/>
    </location>
</feature>
<keyword evidence="3" id="KW-0597">Phosphoprotein</keyword>
<feature type="region of interest" description="N-terminal hotdog fold" evidence="7">
    <location>
        <begin position="659"/>
        <end position="784"/>
    </location>
</feature>
<evidence type="ECO:0000256" key="1">
    <source>
        <dbReference type="ARBA" id="ARBA00004721"/>
    </source>
</evidence>
<dbReference type="Gene3D" id="3.40.47.10">
    <property type="match status" value="1"/>
</dbReference>
<evidence type="ECO:0000313" key="12">
    <source>
        <dbReference type="EMBL" id="KAK2590091.1"/>
    </source>
</evidence>
<evidence type="ECO:0000256" key="3">
    <source>
        <dbReference type="ARBA" id="ARBA00022553"/>
    </source>
</evidence>
<dbReference type="InterPro" id="IPR029058">
    <property type="entry name" value="AB_hydrolase_fold"/>
</dbReference>
<keyword evidence="2" id="KW-0596">Phosphopantetheine</keyword>
<dbReference type="Pfam" id="PF00698">
    <property type="entry name" value="Acyl_transf_1"/>
    <property type="match status" value="1"/>
</dbReference>
<feature type="domain" description="Ketosynthase family 3 (KS3)" evidence="10">
    <location>
        <begin position="1"/>
        <end position="173"/>
    </location>
</feature>
<keyword evidence="4" id="KW-0808">Transferase</keyword>
<dbReference type="InterPro" id="IPR014043">
    <property type="entry name" value="Acyl_transferase_dom"/>
</dbReference>
<evidence type="ECO:0000259" key="10">
    <source>
        <dbReference type="PROSITE" id="PS52004"/>
    </source>
</evidence>
<keyword evidence="6" id="KW-0012">Acyltransferase</keyword>
<dbReference type="Gene3D" id="3.40.366.10">
    <property type="entry name" value="Malonyl-Coenzyme A Acyl Carrier Protein, domain 2"/>
    <property type="match status" value="1"/>
</dbReference>
<dbReference type="SMART" id="SM00825">
    <property type="entry name" value="PKS_KS"/>
    <property type="match status" value="1"/>
</dbReference>
<dbReference type="Gene3D" id="3.40.50.1820">
    <property type="entry name" value="alpha/beta hydrolase"/>
    <property type="match status" value="1"/>
</dbReference>
<dbReference type="PROSITE" id="PS52019">
    <property type="entry name" value="PKS_MFAS_DH"/>
    <property type="match status" value="1"/>
</dbReference>
<dbReference type="InterPro" id="IPR001375">
    <property type="entry name" value="Peptidase_S9_cat"/>
</dbReference>
<dbReference type="Pfam" id="PF20434">
    <property type="entry name" value="BD-FAE"/>
    <property type="match status" value="1"/>
</dbReference>
<feature type="domain" description="PKS/mFAS DH" evidence="11">
    <location>
        <begin position="659"/>
        <end position="960"/>
    </location>
</feature>
<feature type="compositionally biased region" description="Low complexity" evidence="8">
    <location>
        <begin position="1133"/>
        <end position="1148"/>
    </location>
</feature>
<dbReference type="GO" id="GO:0008236">
    <property type="term" value="F:serine-type peptidase activity"/>
    <property type="evidence" value="ECO:0007669"/>
    <property type="project" value="InterPro"/>
</dbReference>
<evidence type="ECO:0000259" key="9">
    <source>
        <dbReference type="PROSITE" id="PS50075"/>
    </source>
</evidence>
<dbReference type="GO" id="GO:0016746">
    <property type="term" value="F:acyltransferase activity"/>
    <property type="evidence" value="ECO:0007669"/>
    <property type="project" value="UniProtKB-KW"/>
</dbReference>
<dbReference type="SUPFAM" id="SSF53474">
    <property type="entry name" value="alpha/beta-Hydrolases"/>
    <property type="match status" value="1"/>
</dbReference>
<protein>
    <recommendedName>
        <fullName evidence="14">S-adenosyl-L-methionine-dependent N-methyltransferase</fullName>
    </recommendedName>
</protein>
<dbReference type="CDD" id="cd02440">
    <property type="entry name" value="AdoMet_MTases"/>
    <property type="match status" value="1"/>
</dbReference>
<dbReference type="Gene3D" id="3.10.129.110">
    <property type="entry name" value="Polyketide synthase dehydratase"/>
    <property type="match status" value="1"/>
</dbReference>
<dbReference type="InterPro" id="IPR036736">
    <property type="entry name" value="ACP-like_sf"/>
</dbReference>
<comment type="pathway">
    <text evidence="1">Secondary metabolite biosynthesis; terpenoid biosynthesis.</text>
</comment>
<dbReference type="InterPro" id="IPR049492">
    <property type="entry name" value="BD-FAE-like_dom"/>
</dbReference>
<dbReference type="InterPro" id="IPR029063">
    <property type="entry name" value="SAM-dependent_MTases_sf"/>
</dbReference>
<dbReference type="Pfam" id="PF00326">
    <property type="entry name" value="Peptidase_S9"/>
    <property type="match status" value="1"/>
</dbReference>
<dbReference type="InterPro" id="IPR050444">
    <property type="entry name" value="Polyketide_Synthase"/>
</dbReference>
<feature type="domain" description="Carrier" evidence="9">
    <location>
        <begin position="1024"/>
        <end position="1101"/>
    </location>
</feature>
<dbReference type="Pfam" id="PF02801">
    <property type="entry name" value="Ketoacyl-synt_C"/>
    <property type="match status" value="1"/>
</dbReference>
<reference evidence="12" key="1">
    <citation type="submission" date="2023-06" db="EMBL/GenBank/DDBJ databases">
        <title>Conoideocrella luteorostrata (Hypocreales: Clavicipitaceae), a potential biocontrol fungus for elongate hemlock scale in United States Christmas tree production areas.</title>
        <authorList>
            <person name="Barrett H."/>
            <person name="Lovett B."/>
            <person name="Macias A.M."/>
            <person name="Stajich J.E."/>
            <person name="Kasson M.T."/>
        </authorList>
    </citation>
    <scope>NUCLEOTIDE SEQUENCE</scope>
    <source>
        <strain evidence="12">ARSEF 14590</strain>
    </source>
</reference>
<dbReference type="SUPFAM" id="SSF53901">
    <property type="entry name" value="Thiolase-like"/>
    <property type="match status" value="1"/>
</dbReference>